<dbReference type="GO" id="GO:0016301">
    <property type="term" value="F:kinase activity"/>
    <property type="evidence" value="ECO:0007669"/>
    <property type="project" value="UniProtKB-KW"/>
</dbReference>
<keyword evidence="7" id="KW-1185">Reference proteome</keyword>
<dbReference type="InterPro" id="IPR050187">
    <property type="entry name" value="Lipid_Phosphate_FormReg"/>
</dbReference>
<evidence type="ECO:0000256" key="4">
    <source>
        <dbReference type="ARBA" id="ARBA00022840"/>
    </source>
</evidence>
<dbReference type="GO" id="GO:0005524">
    <property type="term" value="F:ATP binding"/>
    <property type="evidence" value="ECO:0007669"/>
    <property type="project" value="UniProtKB-KW"/>
</dbReference>
<dbReference type="SUPFAM" id="SSF111331">
    <property type="entry name" value="NAD kinase/diacylglycerol kinase-like"/>
    <property type="match status" value="1"/>
</dbReference>
<dbReference type="OrthoDB" id="142078at2"/>
<dbReference type="Gene3D" id="3.40.50.10330">
    <property type="entry name" value="Probable inorganic polyphosphate/atp-NAD kinase, domain 1"/>
    <property type="match status" value="1"/>
</dbReference>
<accession>F0SRM2</accession>
<dbReference type="HOGENOM" id="CLU_045532_1_0_0"/>
<keyword evidence="4" id="KW-0067">ATP-binding</keyword>
<dbReference type="SMART" id="SM00046">
    <property type="entry name" value="DAGKc"/>
    <property type="match status" value="1"/>
</dbReference>
<keyword evidence="1" id="KW-0808">Transferase</keyword>
<evidence type="ECO:0000256" key="1">
    <source>
        <dbReference type="ARBA" id="ARBA00022679"/>
    </source>
</evidence>
<organism evidence="6 7">
    <name type="scientific">Rubinisphaera brasiliensis (strain ATCC 49424 / DSM 5305 / JCM 21570 / IAM 15109 / NBRC 103401 / IFAM 1448)</name>
    <name type="common">Planctomyces brasiliensis</name>
    <dbReference type="NCBI Taxonomy" id="756272"/>
    <lineage>
        <taxon>Bacteria</taxon>
        <taxon>Pseudomonadati</taxon>
        <taxon>Planctomycetota</taxon>
        <taxon>Planctomycetia</taxon>
        <taxon>Planctomycetales</taxon>
        <taxon>Planctomycetaceae</taxon>
        <taxon>Rubinisphaera</taxon>
    </lineage>
</organism>
<dbReference type="PANTHER" id="PTHR12358">
    <property type="entry name" value="SPHINGOSINE KINASE"/>
    <property type="match status" value="1"/>
</dbReference>
<protein>
    <submittedName>
        <fullName evidence="6">Diacylglycerol kinase catalytic region</fullName>
    </submittedName>
</protein>
<evidence type="ECO:0000313" key="7">
    <source>
        <dbReference type="Proteomes" id="UP000006860"/>
    </source>
</evidence>
<evidence type="ECO:0000259" key="5">
    <source>
        <dbReference type="PROSITE" id="PS50146"/>
    </source>
</evidence>
<dbReference type="Pfam" id="PF19279">
    <property type="entry name" value="YegS_C"/>
    <property type="match status" value="1"/>
</dbReference>
<dbReference type="InterPro" id="IPR001206">
    <property type="entry name" value="Diacylglycerol_kinase_cat_dom"/>
</dbReference>
<dbReference type="PROSITE" id="PS50146">
    <property type="entry name" value="DAGK"/>
    <property type="match status" value="1"/>
</dbReference>
<proteinExistence type="predicted"/>
<evidence type="ECO:0000313" key="6">
    <source>
        <dbReference type="EMBL" id="ADY59145.1"/>
    </source>
</evidence>
<dbReference type="InterPro" id="IPR016064">
    <property type="entry name" value="NAD/diacylglycerol_kinase_sf"/>
</dbReference>
<evidence type="ECO:0000256" key="3">
    <source>
        <dbReference type="ARBA" id="ARBA00022777"/>
    </source>
</evidence>
<dbReference type="InterPro" id="IPR045540">
    <property type="entry name" value="YegS/DAGK_C"/>
</dbReference>
<sequence>MELHRNHPLAEPKPLLVIWNKKSNQSAERQSLQERLQEADGAVCLPFDEIDFNAPLHDRYRGIVAAGGDGTIQLVSNALIENEQSLPLGIIPLGTGNDLCRTLQIPLQPVRVVDAYLAGQERLAEIDVMKISWNEGSVYSLNVLAAGVSAKLSEKISRDDKETFGSFAYLSGAINLLSEVQEYEIEYQLDKLPAVRKNCLNFFFANGRMCGGGIEVSPESLVDDGVLQLVIYEPMNSIDRAVLLTDYLVGRYVEHPAVRIESFKKIQLTTDHEMPVSIDGEIHSCKELTAEILPRKMKMLLPEVTTAN</sequence>
<feature type="domain" description="DAGKc" evidence="5">
    <location>
        <begin position="10"/>
        <end position="135"/>
    </location>
</feature>
<dbReference type="NCBIfam" id="TIGR00147">
    <property type="entry name" value="YegS/Rv2252/BmrU family lipid kinase"/>
    <property type="match status" value="1"/>
</dbReference>
<keyword evidence="3 6" id="KW-0418">Kinase</keyword>
<evidence type="ECO:0000256" key="2">
    <source>
        <dbReference type="ARBA" id="ARBA00022741"/>
    </source>
</evidence>
<dbReference type="KEGG" id="pbs:Plabr_1534"/>
<dbReference type="STRING" id="756272.Plabr_1534"/>
<dbReference type="Pfam" id="PF00781">
    <property type="entry name" value="DAGK_cat"/>
    <property type="match status" value="1"/>
</dbReference>
<dbReference type="Proteomes" id="UP000006860">
    <property type="component" value="Chromosome"/>
</dbReference>
<dbReference type="PANTHER" id="PTHR12358:SF54">
    <property type="entry name" value="SPHINGOSINE KINASE RELATED PROTEIN"/>
    <property type="match status" value="1"/>
</dbReference>
<dbReference type="InterPro" id="IPR005218">
    <property type="entry name" value="Diacylglycerol/lipid_kinase"/>
</dbReference>
<name>F0SRM2_RUBBR</name>
<dbReference type="Gene3D" id="2.60.200.40">
    <property type="match status" value="1"/>
</dbReference>
<dbReference type="InterPro" id="IPR017438">
    <property type="entry name" value="ATP-NAD_kinase_N"/>
</dbReference>
<dbReference type="eggNOG" id="COG1597">
    <property type="taxonomic scope" value="Bacteria"/>
</dbReference>
<gene>
    <name evidence="6" type="ordered locus">Plabr_1534</name>
</gene>
<keyword evidence="2" id="KW-0547">Nucleotide-binding</keyword>
<dbReference type="GO" id="GO:0008654">
    <property type="term" value="P:phospholipid biosynthetic process"/>
    <property type="evidence" value="ECO:0007669"/>
    <property type="project" value="InterPro"/>
</dbReference>
<reference evidence="7" key="1">
    <citation type="submission" date="2011-02" db="EMBL/GenBank/DDBJ databases">
        <title>The complete genome of Planctomyces brasiliensis DSM 5305.</title>
        <authorList>
            <person name="Lucas S."/>
            <person name="Copeland A."/>
            <person name="Lapidus A."/>
            <person name="Bruce D."/>
            <person name="Goodwin L."/>
            <person name="Pitluck S."/>
            <person name="Kyrpides N."/>
            <person name="Mavromatis K."/>
            <person name="Pagani I."/>
            <person name="Ivanova N."/>
            <person name="Ovchinnikova G."/>
            <person name="Lu M."/>
            <person name="Detter J.C."/>
            <person name="Han C."/>
            <person name="Land M."/>
            <person name="Hauser L."/>
            <person name="Markowitz V."/>
            <person name="Cheng J.-F."/>
            <person name="Hugenholtz P."/>
            <person name="Woyke T."/>
            <person name="Wu D."/>
            <person name="Tindall B."/>
            <person name="Pomrenke H.G."/>
            <person name="Brambilla E."/>
            <person name="Klenk H.-P."/>
            <person name="Eisen J.A."/>
        </authorList>
    </citation>
    <scope>NUCLEOTIDE SEQUENCE [LARGE SCALE GENOMIC DNA]</scope>
    <source>
        <strain evidence="7">ATCC 49424 / DSM 5305 / JCM 21570 / NBRC 103401 / IFAM 1448</strain>
    </source>
</reference>
<dbReference type="AlphaFoldDB" id="F0SRM2"/>
<dbReference type="EMBL" id="CP002546">
    <property type="protein sequence ID" value="ADY59145.1"/>
    <property type="molecule type" value="Genomic_DNA"/>
</dbReference>